<sequence length="242" mass="27233">MNKAILFGCFLITASILSGCSSNGGVRIINITDSESKSYHKVVMQKKGEIKTATVGDSIYRDVELIVTKGYVFTLTEPASINLENDDKLTLSRNQKSSAKTIFSQQGIFSNLFCTPRICLKDPVGVGSFSEWTFRNKLNWNPLTPAVKYTKEVVQSESIDYPEHSYKIIYKGKSKNLAKFTVQEFAKNMIREAYSQDFDFELNNSNQGLFAFKKIKIKILDASSVNITYEILSTMSGTEFIE</sequence>
<dbReference type="PROSITE" id="PS51257">
    <property type="entry name" value="PROKAR_LIPOPROTEIN"/>
    <property type="match status" value="1"/>
</dbReference>
<evidence type="ECO:0000313" key="2">
    <source>
        <dbReference type="Proteomes" id="UP000285478"/>
    </source>
</evidence>
<proteinExistence type="predicted"/>
<keyword evidence="2" id="KW-1185">Reference proteome</keyword>
<dbReference type="EMBL" id="CP035033">
    <property type="protein sequence ID" value="QAB15314.1"/>
    <property type="molecule type" value="Genomic_DNA"/>
</dbReference>
<protein>
    <recommendedName>
        <fullName evidence="3">Lipoprotein</fullName>
    </recommendedName>
</protein>
<dbReference type="AlphaFoldDB" id="A0A410H321"/>
<gene>
    <name evidence="1" type="ORF">EPV75_06345</name>
</gene>
<reference evidence="1 2" key="1">
    <citation type="journal article" date="2018" name="Environ. Microbiol.">
        <title>Genomes of ubiquitous marine and hypersaline Hydrogenovibrio, Thiomicrorhabdus and Thiomicrospira spp. encode a diversity of mechanisms to sustain chemolithoautotrophy in heterogeneous environments.</title>
        <authorList>
            <person name="Scott K.M."/>
            <person name="Williams J."/>
            <person name="Porter C.M.B."/>
            <person name="Russel S."/>
            <person name="Harmer T.L."/>
            <person name="Paul J.H."/>
            <person name="Antonen K.M."/>
            <person name="Bridges M.K."/>
            <person name="Camper G.J."/>
            <person name="Campla C.K."/>
            <person name="Casella L.G."/>
            <person name="Chase E."/>
            <person name="Conrad J.W."/>
            <person name="Cruz M.C."/>
            <person name="Dunlap D.S."/>
            <person name="Duran L."/>
            <person name="Fahsbender E.M."/>
            <person name="Goldsmith D.B."/>
            <person name="Keeley R.F."/>
            <person name="Kondoff M.R."/>
            <person name="Kussy B.I."/>
            <person name="Lane M.K."/>
            <person name="Lawler S."/>
            <person name="Leigh B.A."/>
            <person name="Lewis C."/>
            <person name="Lostal L.M."/>
            <person name="Marking D."/>
            <person name="Mancera P.A."/>
            <person name="McClenthan E.C."/>
            <person name="McIntyre E.A."/>
            <person name="Mine J.A."/>
            <person name="Modi S."/>
            <person name="Moore B.D."/>
            <person name="Morgan W.A."/>
            <person name="Nelson K.M."/>
            <person name="Nguyen K.N."/>
            <person name="Ogburn N."/>
            <person name="Parrino D.G."/>
            <person name="Pedapudi A.D."/>
            <person name="Pelham R.P."/>
            <person name="Preece A.M."/>
            <person name="Rampersad E.A."/>
            <person name="Richardson J.C."/>
            <person name="Rodgers C.M."/>
            <person name="Schaffer B.L."/>
            <person name="Sheridan N.E."/>
            <person name="Solone M.R."/>
            <person name="Staley Z.R."/>
            <person name="Tabuchi M."/>
            <person name="Waide R.J."/>
            <person name="Wanjugi P.W."/>
            <person name="Young S."/>
            <person name="Clum A."/>
            <person name="Daum C."/>
            <person name="Huntemann M."/>
            <person name="Ivanova N."/>
            <person name="Kyrpides N."/>
            <person name="Mikhailova N."/>
            <person name="Palaniappan K."/>
            <person name="Pillay M."/>
            <person name="Reddy T.B.K."/>
            <person name="Shapiro N."/>
            <person name="Stamatis D."/>
            <person name="Varghese N."/>
            <person name="Woyke T."/>
            <person name="Boden R."/>
            <person name="Freyermuth S.K."/>
            <person name="Kerfeld C.A."/>
        </authorList>
    </citation>
    <scope>NUCLEOTIDE SEQUENCE [LARGE SCALE GENOMIC DNA]</scope>
    <source>
        <strain evidence="1 2">JR-2</strain>
    </source>
</reference>
<dbReference type="KEGG" id="htr:EPV75_06345"/>
<evidence type="ECO:0008006" key="3">
    <source>
        <dbReference type="Google" id="ProtNLM"/>
    </source>
</evidence>
<dbReference type="RefSeq" id="WP_128384835.1">
    <property type="nucleotide sequence ID" value="NZ_CP035033.1"/>
</dbReference>
<accession>A0A410H321</accession>
<organism evidence="1 2">
    <name type="scientific">Hydrogenovibrio thermophilus</name>
    <dbReference type="NCBI Taxonomy" id="265883"/>
    <lineage>
        <taxon>Bacteria</taxon>
        <taxon>Pseudomonadati</taxon>
        <taxon>Pseudomonadota</taxon>
        <taxon>Gammaproteobacteria</taxon>
        <taxon>Thiotrichales</taxon>
        <taxon>Piscirickettsiaceae</taxon>
        <taxon>Hydrogenovibrio</taxon>
    </lineage>
</organism>
<evidence type="ECO:0000313" key="1">
    <source>
        <dbReference type="EMBL" id="QAB15314.1"/>
    </source>
</evidence>
<dbReference type="Proteomes" id="UP000285478">
    <property type="component" value="Chromosome"/>
</dbReference>
<name>A0A410H321_9GAMM</name>